<reference evidence="1" key="1">
    <citation type="submission" date="2019-09" db="EMBL/GenBank/DDBJ databases">
        <authorList>
            <person name="Zhang L."/>
        </authorList>
    </citation>
    <scope>NUCLEOTIDE SEQUENCE</scope>
</reference>
<dbReference type="Gramene" id="NC9G0272260.1">
    <property type="protein sequence ID" value="NC9G0272260.1:cds"/>
    <property type="gene ID" value="NC9G0272260"/>
</dbReference>
<organism evidence="1">
    <name type="scientific">Nymphaea colorata</name>
    <name type="common">pocket water lily</name>
    <dbReference type="NCBI Taxonomy" id="210225"/>
    <lineage>
        <taxon>Eukaryota</taxon>
        <taxon>Viridiplantae</taxon>
        <taxon>Streptophyta</taxon>
        <taxon>Embryophyta</taxon>
        <taxon>Tracheophyta</taxon>
        <taxon>Spermatophyta</taxon>
        <taxon>Magnoliopsida</taxon>
        <taxon>Nymphaeales</taxon>
        <taxon>Nymphaeaceae</taxon>
        <taxon>Nymphaea</taxon>
    </lineage>
</organism>
<sequence>MHDPPPTLREGLGPGRAERLCHEVAAKEAPQRAVVRRVDVVLVEIDDACKGRGKRPSCQGCAHLNQGLMGQVTTSNENHCLFAKIEAEDRPITSSNSTEGGHDMGKVEAQLVDVTDDGQRRWARREATSSFALAVALRRREAEEEDG</sequence>
<dbReference type="AlphaFoldDB" id="A0A5K1GVI2"/>
<dbReference type="EMBL" id="LR721787">
    <property type="protein sequence ID" value="VVW79692.1"/>
    <property type="molecule type" value="Genomic_DNA"/>
</dbReference>
<evidence type="ECO:0000313" key="1">
    <source>
        <dbReference type="EMBL" id="VVW79692.1"/>
    </source>
</evidence>
<proteinExistence type="predicted"/>
<accession>A0A5K1GVI2</accession>
<gene>
    <name evidence="1" type="ORF">NYM_LOCUS27896</name>
</gene>
<protein>
    <submittedName>
        <fullName evidence="1">Uncharacterized protein</fullName>
    </submittedName>
</protein>
<name>A0A5K1GVI2_9MAGN</name>